<evidence type="ECO:0000259" key="1">
    <source>
        <dbReference type="Pfam" id="PF13556"/>
    </source>
</evidence>
<accession>A0A0M0KLT3</accession>
<dbReference type="AlphaFoldDB" id="A0A0M0KLT3"/>
<dbReference type="PANTHER" id="PTHR33744">
    <property type="entry name" value="CARBOHYDRATE DIACID REGULATOR"/>
    <property type="match status" value="1"/>
</dbReference>
<organism evidence="2">
    <name type="scientific">Halalkalibacterium halodurans</name>
    <name type="common">Bacillus halodurans</name>
    <dbReference type="NCBI Taxonomy" id="86665"/>
    <lineage>
        <taxon>Bacteria</taxon>
        <taxon>Bacillati</taxon>
        <taxon>Bacillota</taxon>
        <taxon>Bacilli</taxon>
        <taxon>Bacillales</taxon>
        <taxon>Bacillaceae</taxon>
        <taxon>Halalkalibacterium (ex Joshi et al. 2022)</taxon>
    </lineage>
</organism>
<dbReference type="PATRIC" id="fig|136160.3.peg.3184"/>
<feature type="domain" description="PucR C-terminal helix-turn-helix" evidence="1">
    <location>
        <begin position="234"/>
        <end position="291"/>
    </location>
</feature>
<comment type="caution">
    <text evidence="2">The sequence shown here is derived from an EMBL/GenBank/DDBJ whole genome shotgun (WGS) entry which is preliminary data.</text>
</comment>
<dbReference type="EMBL" id="LILD01000001">
    <property type="protein sequence ID" value="KOO39779.1"/>
    <property type="molecule type" value="Genomic_DNA"/>
</dbReference>
<sequence length="297" mass="34489">MNLEQLKRHFQDAIVTFDQEEKSHEDIDWFRTENHDVIGIKRNLITSRERVLLNMLLEPYSLAPQPKTVEEEQWAAWIFKGQGAPPAKGQLQLIHFQLDQPVDQYEAFQEAWTSIGHDSFILLWQTEKTGIVLLFNHSIDDPLALEGFTEALSSDFYFNVFLLVGLPHQTEATPALFRFEQHAFQTAVERKSKQEIWYGVEAIPHLLFSEATTNTKRDLIDHLLPEDVRQDHELLQSITCYFKHNLNITSAARSLHLHRNSLQYRVDKFIEKTGIDIRQFSQASVVYLALLLYDGGQ</sequence>
<gene>
    <name evidence="2" type="ORF">AMD02_13665</name>
</gene>
<evidence type="ECO:0000313" key="2">
    <source>
        <dbReference type="EMBL" id="KOO39779.1"/>
    </source>
</evidence>
<dbReference type="RefSeq" id="WP_053431647.1">
    <property type="nucleotide sequence ID" value="NZ_CP040441.1"/>
</dbReference>
<dbReference type="InterPro" id="IPR051448">
    <property type="entry name" value="CdaR-like_regulators"/>
</dbReference>
<dbReference type="Gene3D" id="1.10.10.2840">
    <property type="entry name" value="PucR C-terminal helix-turn-helix domain"/>
    <property type="match status" value="1"/>
</dbReference>
<dbReference type="PANTHER" id="PTHR33744:SF15">
    <property type="entry name" value="CARBOHYDRATE DIACID REGULATOR"/>
    <property type="match status" value="1"/>
</dbReference>
<dbReference type="Pfam" id="PF13556">
    <property type="entry name" value="HTH_30"/>
    <property type="match status" value="1"/>
</dbReference>
<dbReference type="InterPro" id="IPR025736">
    <property type="entry name" value="PucR_C-HTH_dom"/>
</dbReference>
<name>A0A0M0KLT3_ALKHA</name>
<dbReference type="InterPro" id="IPR042070">
    <property type="entry name" value="PucR_C-HTH_sf"/>
</dbReference>
<dbReference type="GeneID" id="87596767"/>
<protein>
    <recommendedName>
        <fullName evidence="1">PucR C-terminal helix-turn-helix domain-containing protein</fullName>
    </recommendedName>
</protein>
<reference evidence="2" key="1">
    <citation type="submission" date="2015-08" db="EMBL/GenBank/DDBJ databases">
        <title>Complete DNA Sequence of Pseudomonas syringae pv. actinidiae, the Causal Agent of Kiwifruit Canker Disease.</title>
        <authorList>
            <person name="Rikkerink E.H.A."/>
            <person name="Fineran P.C."/>
        </authorList>
    </citation>
    <scope>NUCLEOTIDE SEQUENCE</scope>
    <source>
        <strain evidence="2">DSM 13666</strain>
    </source>
</reference>
<proteinExistence type="predicted"/>